<proteinExistence type="predicted"/>
<keyword evidence="2" id="KW-0809">Transit peptide</keyword>
<accession>A0A6V7QUC2</accession>
<dbReference type="InterPro" id="IPR011990">
    <property type="entry name" value="TPR-like_helical_dom_sf"/>
</dbReference>
<dbReference type="Pfam" id="PF01535">
    <property type="entry name" value="PPR"/>
    <property type="match status" value="2"/>
</dbReference>
<keyword evidence="1" id="KW-0677">Repeat</keyword>
<protein>
    <recommendedName>
        <fullName evidence="5">Pentatricopeptide repeat-containing protein</fullName>
    </recommendedName>
</protein>
<dbReference type="AlphaFoldDB" id="A0A6V7QUC2"/>
<feature type="repeat" description="PPR" evidence="3">
    <location>
        <begin position="162"/>
        <end position="192"/>
    </location>
</feature>
<evidence type="ECO:0008006" key="5">
    <source>
        <dbReference type="Google" id="ProtNLM"/>
    </source>
</evidence>
<feature type="repeat" description="PPR" evidence="3">
    <location>
        <begin position="131"/>
        <end position="161"/>
    </location>
</feature>
<evidence type="ECO:0000256" key="2">
    <source>
        <dbReference type="ARBA" id="ARBA00022946"/>
    </source>
</evidence>
<dbReference type="GO" id="GO:0009451">
    <property type="term" value="P:RNA modification"/>
    <property type="evidence" value="ECO:0007669"/>
    <property type="project" value="InterPro"/>
</dbReference>
<evidence type="ECO:0000313" key="4">
    <source>
        <dbReference type="EMBL" id="CAD1846739.1"/>
    </source>
</evidence>
<dbReference type="Gene3D" id="1.25.40.10">
    <property type="entry name" value="Tetratricopeptide repeat domain"/>
    <property type="match status" value="2"/>
</dbReference>
<organism evidence="4">
    <name type="scientific">Ananas comosus var. bracteatus</name>
    <name type="common">red pineapple</name>
    <dbReference type="NCBI Taxonomy" id="296719"/>
    <lineage>
        <taxon>Eukaryota</taxon>
        <taxon>Viridiplantae</taxon>
        <taxon>Streptophyta</taxon>
        <taxon>Embryophyta</taxon>
        <taxon>Tracheophyta</taxon>
        <taxon>Spermatophyta</taxon>
        <taxon>Magnoliopsida</taxon>
        <taxon>Liliopsida</taxon>
        <taxon>Poales</taxon>
        <taxon>Bromeliaceae</taxon>
        <taxon>Bromelioideae</taxon>
        <taxon>Ananas</taxon>
    </lineage>
</organism>
<reference evidence="4" key="1">
    <citation type="submission" date="2020-07" db="EMBL/GenBank/DDBJ databases">
        <authorList>
            <person name="Lin J."/>
        </authorList>
    </citation>
    <scope>NUCLEOTIDE SEQUENCE</scope>
</reference>
<sequence>MRPLTPPSSFAAPAPPPPRVAAFPHHLLVDSPSASLRRLLPLSTPSPSSARKVFDAIPRAKKSVVPFSALIGALSRSDDPDSAFSLCNQMRRLGVAPNSVTFLSLLSGASCARRGQCVHASAIHYGFFDADLVLANSMVSVYAKCGRVDTARKVFDLMPLRDAVSWNSMLSGYARNGCVDESIDLCRRMRFEEELLEPIKTGRQVHALVVSSGFCSDARVETALINHSSLPQQEEMMKVLRILDGEMRDISRSFATKGLAGLVGALAEVPLD</sequence>
<dbReference type="PROSITE" id="PS51375">
    <property type="entry name" value="PPR"/>
    <property type="match status" value="3"/>
</dbReference>
<evidence type="ECO:0000256" key="3">
    <source>
        <dbReference type="PROSITE-ProRule" id="PRU00708"/>
    </source>
</evidence>
<gene>
    <name evidence="4" type="ORF">CB5_LOCUS29950</name>
</gene>
<name>A0A6V7QUC2_ANACO</name>
<dbReference type="PANTHER" id="PTHR47926">
    <property type="entry name" value="PENTATRICOPEPTIDE REPEAT-CONTAINING PROTEIN"/>
    <property type="match status" value="1"/>
</dbReference>
<dbReference type="GO" id="GO:0003723">
    <property type="term" value="F:RNA binding"/>
    <property type="evidence" value="ECO:0007669"/>
    <property type="project" value="InterPro"/>
</dbReference>
<dbReference type="InterPro" id="IPR002885">
    <property type="entry name" value="PPR_rpt"/>
</dbReference>
<dbReference type="NCBIfam" id="TIGR00756">
    <property type="entry name" value="PPR"/>
    <property type="match status" value="3"/>
</dbReference>
<evidence type="ECO:0000256" key="1">
    <source>
        <dbReference type="ARBA" id="ARBA00022737"/>
    </source>
</evidence>
<dbReference type="PANTHER" id="PTHR47926:SF533">
    <property type="entry name" value="DYW DOMAIN-CONTAINING PROTEIN"/>
    <property type="match status" value="1"/>
</dbReference>
<dbReference type="EMBL" id="CAJEUB010000022">
    <property type="protein sequence ID" value="CAD1846739.1"/>
    <property type="molecule type" value="Genomic_DNA"/>
</dbReference>
<feature type="repeat" description="PPR" evidence="3">
    <location>
        <begin position="63"/>
        <end position="97"/>
    </location>
</feature>
<dbReference type="Pfam" id="PF13041">
    <property type="entry name" value="PPR_2"/>
    <property type="match status" value="1"/>
</dbReference>
<dbReference type="InterPro" id="IPR046960">
    <property type="entry name" value="PPR_At4g14850-like_plant"/>
</dbReference>